<accession>A0A3P6C4B0</accession>
<organism evidence="1">
    <name type="scientific">Brassica oleracea</name>
    <name type="common">Wild cabbage</name>
    <dbReference type="NCBI Taxonomy" id="3712"/>
    <lineage>
        <taxon>Eukaryota</taxon>
        <taxon>Viridiplantae</taxon>
        <taxon>Streptophyta</taxon>
        <taxon>Embryophyta</taxon>
        <taxon>Tracheophyta</taxon>
        <taxon>Spermatophyta</taxon>
        <taxon>Magnoliopsida</taxon>
        <taxon>eudicotyledons</taxon>
        <taxon>Gunneridae</taxon>
        <taxon>Pentapetalae</taxon>
        <taxon>rosids</taxon>
        <taxon>malvids</taxon>
        <taxon>Brassicales</taxon>
        <taxon>Brassicaceae</taxon>
        <taxon>Brassiceae</taxon>
        <taxon>Brassica</taxon>
    </lineage>
</organism>
<evidence type="ECO:0000313" key="1">
    <source>
        <dbReference type="EMBL" id="VDD09010.1"/>
    </source>
</evidence>
<gene>
    <name evidence="1" type="ORF">BOLC4T24461H</name>
</gene>
<dbReference type="AlphaFoldDB" id="A0A3P6C4B0"/>
<proteinExistence type="predicted"/>
<reference evidence="1" key="1">
    <citation type="submission" date="2018-11" db="EMBL/GenBank/DDBJ databases">
        <authorList>
            <consortium name="Genoscope - CEA"/>
            <person name="William W."/>
        </authorList>
    </citation>
    <scope>NUCLEOTIDE SEQUENCE</scope>
</reference>
<protein>
    <submittedName>
        <fullName evidence="1">Uncharacterized protein</fullName>
    </submittedName>
</protein>
<sequence length="125" mass="14101">MAESHTRETNCVYVETSLDTHLLVLLHDRETISDFKVKLCKEHHQCFPQLGKIDISAVKVNRQNTLGLLLDYHLPDSMLLSMVFNGIGHNYKNDSLLLDGYALEAGVVEKTTKTKELELSDGEKS</sequence>
<dbReference type="EMBL" id="LR031873">
    <property type="protein sequence ID" value="VDD09010.1"/>
    <property type="molecule type" value="Genomic_DNA"/>
</dbReference>
<name>A0A3P6C4B0_BRAOL</name>